<name>A0ABW8BCY7_9ACTN</name>
<evidence type="ECO:0000313" key="2">
    <source>
        <dbReference type="Proteomes" id="UP001614264"/>
    </source>
</evidence>
<proteinExistence type="predicted"/>
<reference evidence="1 2" key="1">
    <citation type="submission" date="2024-07" db="EMBL/GenBank/DDBJ databases">
        <title>Whole genome sequencing of Prodigiosin pigment-producing Streptomyces salinarius isolated from rhizosphere soil of Arachis hypogaea.</title>
        <authorList>
            <person name="Vidhya A."/>
            <person name="Ramya S."/>
        </authorList>
    </citation>
    <scope>NUCLEOTIDE SEQUENCE [LARGE SCALE GENOMIC DNA]</scope>
    <source>
        <strain evidence="1 2">VRMG2420</strain>
    </source>
</reference>
<accession>A0ABW8BCY7</accession>
<sequence>MHDRSTRETLNVLKDEGRVRLESRLESNHRLWVLTEGGHKEAKQLLPGNVWVSALRKLEVDDDGEPVAGDGFDDDAAAVTMTAAVLTGVGFGAPLSWRTEIAHRLLYGYTQYADLTMRAPDAGVPVMLLEVDRVNEPVDVLVDRVRRCTEWFELLAPKADKDREWVARAFGGVRVHDFRLWSRIYPVAGHEGCVPLAFVFMGKTKAQRASRMRRLEQATRSCFAGTPYPGGGITAVDYHQAVPVGRHRVGADHGSS</sequence>
<keyword evidence="2" id="KW-1185">Reference proteome</keyword>
<dbReference type="RefSeq" id="WP_399593109.1">
    <property type="nucleotide sequence ID" value="NZ_JBITPR010000042.1"/>
</dbReference>
<evidence type="ECO:0000313" key="1">
    <source>
        <dbReference type="EMBL" id="MFI7872377.1"/>
    </source>
</evidence>
<organism evidence="1 2">
    <name type="scientific">Streptomyces salinarius</name>
    <dbReference type="NCBI Taxonomy" id="2762598"/>
    <lineage>
        <taxon>Bacteria</taxon>
        <taxon>Bacillati</taxon>
        <taxon>Actinomycetota</taxon>
        <taxon>Actinomycetes</taxon>
        <taxon>Kitasatosporales</taxon>
        <taxon>Streptomycetaceae</taxon>
        <taxon>Streptomyces</taxon>
    </lineage>
</organism>
<dbReference type="EMBL" id="JBITPR010000042">
    <property type="protein sequence ID" value="MFI7872377.1"/>
    <property type="molecule type" value="Genomic_DNA"/>
</dbReference>
<gene>
    <name evidence="1" type="ORF">AB4829_17495</name>
</gene>
<comment type="caution">
    <text evidence="1">The sequence shown here is derived from an EMBL/GenBank/DDBJ whole genome shotgun (WGS) entry which is preliminary data.</text>
</comment>
<dbReference type="Proteomes" id="UP001614264">
    <property type="component" value="Unassembled WGS sequence"/>
</dbReference>
<protein>
    <submittedName>
        <fullName evidence="1">Uncharacterized protein</fullName>
    </submittedName>
</protein>